<organism evidence="1 2">
    <name type="scientific">Eumeta variegata</name>
    <name type="common">Bagworm moth</name>
    <name type="synonym">Eumeta japonica</name>
    <dbReference type="NCBI Taxonomy" id="151549"/>
    <lineage>
        <taxon>Eukaryota</taxon>
        <taxon>Metazoa</taxon>
        <taxon>Ecdysozoa</taxon>
        <taxon>Arthropoda</taxon>
        <taxon>Hexapoda</taxon>
        <taxon>Insecta</taxon>
        <taxon>Pterygota</taxon>
        <taxon>Neoptera</taxon>
        <taxon>Endopterygota</taxon>
        <taxon>Lepidoptera</taxon>
        <taxon>Glossata</taxon>
        <taxon>Ditrysia</taxon>
        <taxon>Tineoidea</taxon>
        <taxon>Psychidae</taxon>
        <taxon>Oiketicinae</taxon>
        <taxon>Eumeta</taxon>
    </lineage>
</organism>
<dbReference type="EMBL" id="BGZK01000511">
    <property type="protein sequence ID" value="GBP47852.1"/>
    <property type="molecule type" value="Genomic_DNA"/>
</dbReference>
<sequence length="77" mass="8627">MVRRVRKLLIGATLLSSHSKLLTSELADARLTVHSEVLNEWFRLIPQLIGQVTCPNISANIAVKNMQKLKYNTRAVG</sequence>
<keyword evidence="2" id="KW-1185">Reference proteome</keyword>
<proteinExistence type="predicted"/>
<evidence type="ECO:0000313" key="1">
    <source>
        <dbReference type="EMBL" id="GBP47852.1"/>
    </source>
</evidence>
<evidence type="ECO:0000313" key="2">
    <source>
        <dbReference type="Proteomes" id="UP000299102"/>
    </source>
</evidence>
<gene>
    <name evidence="1" type="ORF">EVAR_43543_1</name>
</gene>
<name>A0A4C1WBJ0_EUMVA</name>
<dbReference type="Proteomes" id="UP000299102">
    <property type="component" value="Unassembled WGS sequence"/>
</dbReference>
<protein>
    <submittedName>
        <fullName evidence="1">Uncharacterized protein</fullName>
    </submittedName>
</protein>
<accession>A0A4C1WBJ0</accession>
<reference evidence="1 2" key="1">
    <citation type="journal article" date="2019" name="Commun. Biol.">
        <title>The bagworm genome reveals a unique fibroin gene that provides high tensile strength.</title>
        <authorList>
            <person name="Kono N."/>
            <person name="Nakamura H."/>
            <person name="Ohtoshi R."/>
            <person name="Tomita M."/>
            <person name="Numata K."/>
            <person name="Arakawa K."/>
        </authorList>
    </citation>
    <scope>NUCLEOTIDE SEQUENCE [LARGE SCALE GENOMIC DNA]</scope>
</reference>
<comment type="caution">
    <text evidence="1">The sequence shown here is derived from an EMBL/GenBank/DDBJ whole genome shotgun (WGS) entry which is preliminary data.</text>
</comment>
<dbReference type="AlphaFoldDB" id="A0A4C1WBJ0"/>